<comment type="function">
    <text evidence="1">May be involved in the biogenesis of curli organelles.</text>
</comment>
<keyword evidence="6" id="KW-0472">Membrane</keyword>
<dbReference type="eggNOG" id="COG1462">
    <property type="taxonomic scope" value="Bacteria"/>
</dbReference>
<keyword evidence="4" id="KW-1003">Cell membrane</keyword>
<evidence type="ECO:0000256" key="8">
    <source>
        <dbReference type="ARBA" id="ARBA00023288"/>
    </source>
</evidence>
<evidence type="ECO:0000256" key="5">
    <source>
        <dbReference type="ARBA" id="ARBA00022729"/>
    </source>
</evidence>
<dbReference type="RefSeq" id="WP_020911625.1">
    <property type="nucleotide sequence ID" value="NC_011566.1"/>
</dbReference>
<evidence type="ECO:0000256" key="3">
    <source>
        <dbReference type="ARBA" id="ARBA00014028"/>
    </source>
</evidence>
<feature type="chain" id="PRO_5002866695" description="Curli production assembly/transport component CsgG" evidence="9">
    <location>
        <begin position="24"/>
        <end position="310"/>
    </location>
</feature>
<evidence type="ECO:0000256" key="2">
    <source>
        <dbReference type="ARBA" id="ARBA00008899"/>
    </source>
</evidence>
<evidence type="ECO:0000256" key="9">
    <source>
        <dbReference type="SAM" id="SignalP"/>
    </source>
</evidence>
<dbReference type="AlphaFoldDB" id="B8CKS1"/>
<protein>
    <recommendedName>
        <fullName evidence="3">Curli production assembly/transport component CsgG</fullName>
    </recommendedName>
</protein>
<dbReference type="STRING" id="225849.swp_1461"/>
<dbReference type="GO" id="GO:0030288">
    <property type="term" value="C:outer membrane-bounded periplasmic space"/>
    <property type="evidence" value="ECO:0007669"/>
    <property type="project" value="InterPro"/>
</dbReference>
<evidence type="ECO:0000256" key="6">
    <source>
        <dbReference type="ARBA" id="ARBA00023136"/>
    </source>
</evidence>
<accession>B8CKS1</accession>
<name>B8CKS1_SHEPW</name>
<evidence type="ECO:0000256" key="1">
    <source>
        <dbReference type="ARBA" id="ARBA00003989"/>
    </source>
</evidence>
<dbReference type="HOGENOM" id="CLU_074310_0_0_6"/>
<evidence type="ECO:0000313" key="10">
    <source>
        <dbReference type="EMBL" id="ACJ28247.1"/>
    </source>
</evidence>
<dbReference type="Proteomes" id="UP000000753">
    <property type="component" value="Chromosome"/>
</dbReference>
<evidence type="ECO:0000256" key="4">
    <source>
        <dbReference type="ARBA" id="ARBA00022475"/>
    </source>
</evidence>
<keyword evidence="5 9" id="KW-0732">Signal</keyword>
<sequence>MKKWNIFTLTCLAIFCLQSPVSASGLDATKASTTVASNDSLTFLKRKIAIARFSNETQAANSFLVDSSNNRIGKQAADILSARLADTNKFIMFERLDTEDLNSENILKGISDSGVAVDYLIVGSVSEFGRSAESTTGIFSQSKIQKAYTKVNVRLVDVSTGRIISSVEGAGEASTETKKTLGAGTSAAFDQSLTDKALSQAISQMISNLVENMTAKPWKSYFLSNEDGTFIISGGDAQGLTEGMQLIIYQNGKQVKNPQTGGIISLPGKEIGKIQVLSTYGDDEFEQISFVDVVEGSVGDDLSKYYLSDK</sequence>
<reference evidence="10 11" key="1">
    <citation type="journal article" date="2008" name="PLoS ONE">
        <title>Environmental adaptation: genomic analysis of the piezotolerant and psychrotolerant deep-sea iron reducing bacterium Shewanella piezotolerans WP3.</title>
        <authorList>
            <person name="Wang F."/>
            <person name="Wang J."/>
            <person name="Jian H."/>
            <person name="Zhang B."/>
            <person name="Li S."/>
            <person name="Wang F."/>
            <person name="Zeng X."/>
            <person name="Gao L."/>
            <person name="Bartlett D.H."/>
            <person name="Yu J."/>
            <person name="Hu S."/>
            <person name="Xiao X."/>
        </authorList>
    </citation>
    <scope>NUCLEOTIDE SEQUENCE [LARGE SCALE GENOMIC DNA]</scope>
    <source>
        <strain evidence="11">WP3 / JCM 13877</strain>
    </source>
</reference>
<organism evidence="10 11">
    <name type="scientific">Shewanella piezotolerans (strain WP3 / JCM 13877)</name>
    <dbReference type="NCBI Taxonomy" id="225849"/>
    <lineage>
        <taxon>Bacteria</taxon>
        <taxon>Pseudomonadati</taxon>
        <taxon>Pseudomonadota</taxon>
        <taxon>Gammaproteobacteria</taxon>
        <taxon>Alteromonadales</taxon>
        <taxon>Shewanellaceae</taxon>
        <taxon>Shewanella</taxon>
    </lineage>
</organism>
<keyword evidence="11" id="KW-1185">Reference proteome</keyword>
<dbReference type="InterPro" id="IPR005534">
    <property type="entry name" value="Curli_assmbl/transp-comp_CsgG"/>
</dbReference>
<comment type="similarity">
    <text evidence="2">Belongs to the CsgG family.</text>
</comment>
<feature type="signal peptide" evidence="9">
    <location>
        <begin position="1"/>
        <end position="23"/>
    </location>
</feature>
<dbReference type="KEGG" id="swp:swp_1461"/>
<evidence type="ECO:0000256" key="7">
    <source>
        <dbReference type="ARBA" id="ARBA00023139"/>
    </source>
</evidence>
<keyword evidence="7" id="KW-0564">Palmitate</keyword>
<dbReference type="Pfam" id="PF03783">
    <property type="entry name" value="CsgG"/>
    <property type="match status" value="1"/>
</dbReference>
<dbReference type="EMBL" id="CP000472">
    <property type="protein sequence ID" value="ACJ28247.1"/>
    <property type="molecule type" value="Genomic_DNA"/>
</dbReference>
<dbReference type="OrthoDB" id="9793163at2"/>
<proteinExistence type="inferred from homology"/>
<evidence type="ECO:0000313" key="11">
    <source>
        <dbReference type="Proteomes" id="UP000000753"/>
    </source>
</evidence>
<keyword evidence="8" id="KW-0449">Lipoprotein</keyword>
<gene>
    <name evidence="10" type="ordered locus">swp_1461</name>
</gene>
<dbReference type="PANTHER" id="PTHR41164">
    <property type="entry name" value="CURLI PRODUCTION ASSEMBLY/TRANSPORT COMPONENT CSGG"/>
    <property type="match status" value="1"/>
</dbReference>
<dbReference type="PANTHER" id="PTHR41164:SF1">
    <property type="entry name" value="CURLI PRODUCTION ASSEMBLY_TRANSPORT COMPONENT CSGG"/>
    <property type="match status" value="1"/>
</dbReference>
<dbReference type="Gene3D" id="3.40.50.10610">
    <property type="entry name" value="ABC-type transport auxiliary lipoprotein component"/>
    <property type="match status" value="1"/>
</dbReference>